<dbReference type="GO" id="GO:0008233">
    <property type="term" value="F:peptidase activity"/>
    <property type="evidence" value="ECO:0007669"/>
    <property type="project" value="UniProtKB-KW"/>
</dbReference>
<name>A0A379UMM7_SALET</name>
<gene>
    <name evidence="1" type="ORF">NCTC5798_00642</name>
</gene>
<dbReference type="GO" id="GO:0006508">
    <property type="term" value="P:proteolysis"/>
    <property type="evidence" value="ECO:0007669"/>
    <property type="project" value="UniProtKB-KW"/>
</dbReference>
<dbReference type="EMBL" id="UGXK01000001">
    <property type="protein sequence ID" value="SUG69568.1"/>
    <property type="molecule type" value="Genomic_DNA"/>
</dbReference>
<keyword evidence="1" id="KW-0645">Protease</keyword>
<proteinExistence type="predicted"/>
<evidence type="ECO:0000313" key="2">
    <source>
        <dbReference type="Proteomes" id="UP000255534"/>
    </source>
</evidence>
<organism evidence="1 2">
    <name type="scientific">Salmonella enterica I</name>
    <dbReference type="NCBI Taxonomy" id="59201"/>
    <lineage>
        <taxon>Bacteria</taxon>
        <taxon>Pseudomonadati</taxon>
        <taxon>Pseudomonadota</taxon>
        <taxon>Gammaproteobacteria</taxon>
        <taxon>Enterobacterales</taxon>
        <taxon>Enterobacteriaceae</taxon>
        <taxon>Salmonella</taxon>
    </lineage>
</organism>
<dbReference type="AlphaFoldDB" id="A0A379UMM7"/>
<keyword evidence="1" id="KW-0378">Hydrolase</keyword>
<accession>A0A379UMM7</accession>
<dbReference type="Proteomes" id="UP000255534">
    <property type="component" value="Unassembled WGS sequence"/>
</dbReference>
<reference evidence="1 2" key="1">
    <citation type="submission" date="2018-06" db="EMBL/GenBank/DDBJ databases">
        <authorList>
            <consortium name="Pathogen Informatics"/>
            <person name="Doyle S."/>
        </authorList>
    </citation>
    <scope>NUCLEOTIDE SEQUENCE [LARGE SCALE GENOMIC DNA]</scope>
    <source>
        <strain evidence="1 2">NCTC5798</strain>
    </source>
</reference>
<evidence type="ECO:0000313" key="1">
    <source>
        <dbReference type="EMBL" id="SUG69568.1"/>
    </source>
</evidence>
<protein>
    <submittedName>
        <fullName evidence="1">Protease</fullName>
    </submittedName>
</protein>
<sequence>MRYTGEQDTLPLCPLWIARQFKEASPLCEGDTCGAEALSLMLARREWREGFLAERMQDEILQEQILIETEGERVGQINALSVIEFPGHPRAFLANRRELAVLCISAMANLMILSARPNLAEISTLRE</sequence>